<evidence type="ECO:0000256" key="2">
    <source>
        <dbReference type="ARBA" id="ARBA00007524"/>
    </source>
</evidence>
<dbReference type="PANTHER" id="PTHR10057">
    <property type="entry name" value="PERIPHERAL-TYPE BENZODIAZEPINE RECEPTOR"/>
    <property type="match status" value="1"/>
</dbReference>
<gene>
    <name evidence="7" type="ORF">DAETH_16410</name>
</gene>
<feature type="transmembrane region" description="Helical" evidence="6">
    <location>
        <begin position="116"/>
        <end position="135"/>
    </location>
</feature>
<keyword evidence="5 6" id="KW-0472">Membrane</keyword>
<dbReference type="EMBL" id="AP026560">
    <property type="protein sequence ID" value="BDP41672.1"/>
    <property type="molecule type" value="Genomic_DNA"/>
</dbReference>
<organism evidence="7 8">
    <name type="scientific">Deinococcus aetherius</name>
    <dbReference type="NCBI Taxonomy" id="200252"/>
    <lineage>
        <taxon>Bacteria</taxon>
        <taxon>Thermotogati</taxon>
        <taxon>Deinococcota</taxon>
        <taxon>Deinococci</taxon>
        <taxon>Deinococcales</taxon>
        <taxon>Deinococcaceae</taxon>
        <taxon>Deinococcus</taxon>
    </lineage>
</organism>
<feature type="transmembrane region" description="Helical" evidence="6">
    <location>
        <begin position="21"/>
        <end position="38"/>
    </location>
</feature>
<evidence type="ECO:0000313" key="8">
    <source>
        <dbReference type="Proteomes" id="UP001064971"/>
    </source>
</evidence>
<feature type="transmembrane region" description="Helical" evidence="6">
    <location>
        <begin position="147"/>
        <end position="165"/>
    </location>
</feature>
<keyword evidence="4 6" id="KW-1133">Transmembrane helix</keyword>
<dbReference type="Gene3D" id="1.20.1260.100">
    <property type="entry name" value="TspO/MBR protein"/>
    <property type="match status" value="1"/>
</dbReference>
<keyword evidence="3 6" id="KW-0812">Transmembrane</keyword>
<evidence type="ECO:0008006" key="9">
    <source>
        <dbReference type="Google" id="ProtNLM"/>
    </source>
</evidence>
<feature type="transmembrane region" description="Helical" evidence="6">
    <location>
        <begin position="91"/>
        <end position="110"/>
    </location>
</feature>
<dbReference type="PANTHER" id="PTHR10057:SF0">
    <property type="entry name" value="TRANSLOCATOR PROTEIN"/>
    <property type="match status" value="1"/>
</dbReference>
<keyword evidence="8" id="KW-1185">Reference proteome</keyword>
<sequence>MVTTSTRPPSRPTPRFRWWHALGIFTAANVVSILPAGVSGDEVFYNNFRRPAVAPPDWLFAPMWLFLNVTSLMALARVANDPEQTGDHRRVYVLEGSGWVLFAAFNTLYFGLKSPVLGAVDTAAGLAVGAGSLVYSLKVDRRAGLLILPRVLWLLLATYVSASVARHNRDEFLGRGKS</sequence>
<comment type="similarity">
    <text evidence="2">Belongs to the TspO/BZRP family.</text>
</comment>
<reference evidence="7" key="1">
    <citation type="submission" date="2022-07" db="EMBL/GenBank/DDBJ databases">
        <title>Complete Genome Sequence of the Radioresistant Bacterium Deinococcus aetherius ST0316, Isolated from the Air Dust collected in Lower Stratosphere above Japan.</title>
        <authorList>
            <person name="Satoh K."/>
            <person name="Hagiwara K."/>
            <person name="Katsumata K."/>
            <person name="Kubo A."/>
            <person name="Yokobori S."/>
            <person name="Yamagishi A."/>
            <person name="Oono Y."/>
            <person name="Narumi I."/>
        </authorList>
    </citation>
    <scope>NUCLEOTIDE SEQUENCE</scope>
    <source>
        <strain evidence="7">ST0316</strain>
    </source>
</reference>
<dbReference type="Proteomes" id="UP001064971">
    <property type="component" value="Chromosome"/>
</dbReference>
<evidence type="ECO:0000256" key="1">
    <source>
        <dbReference type="ARBA" id="ARBA00004141"/>
    </source>
</evidence>
<name>A0ABM8ADF9_9DEIO</name>
<dbReference type="Pfam" id="PF03073">
    <property type="entry name" value="TspO_MBR"/>
    <property type="match status" value="1"/>
</dbReference>
<feature type="transmembrane region" description="Helical" evidence="6">
    <location>
        <begin position="58"/>
        <end position="79"/>
    </location>
</feature>
<dbReference type="RefSeq" id="WP_264774409.1">
    <property type="nucleotide sequence ID" value="NZ_AP026560.1"/>
</dbReference>
<dbReference type="InterPro" id="IPR004307">
    <property type="entry name" value="TspO_MBR"/>
</dbReference>
<dbReference type="CDD" id="cd15904">
    <property type="entry name" value="TSPO_MBR"/>
    <property type="match status" value="1"/>
</dbReference>
<dbReference type="InterPro" id="IPR038330">
    <property type="entry name" value="TspO/MBR-related_sf"/>
</dbReference>
<comment type="subcellular location">
    <subcellularLocation>
        <location evidence="1">Membrane</location>
        <topology evidence="1">Multi-pass membrane protein</topology>
    </subcellularLocation>
</comment>
<protein>
    <recommendedName>
        <fullName evidence="9">Tryptophan-rich sensory protein</fullName>
    </recommendedName>
</protein>
<evidence type="ECO:0000313" key="7">
    <source>
        <dbReference type="EMBL" id="BDP41672.1"/>
    </source>
</evidence>
<evidence type="ECO:0000256" key="5">
    <source>
        <dbReference type="ARBA" id="ARBA00023136"/>
    </source>
</evidence>
<proteinExistence type="inferred from homology"/>
<evidence type="ECO:0000256" key="4">
    <source>
        <dbReference type="ARBA" id="ARBA00022989"/>
    </source>
</evidence>
<evidence type="ECO:0000256" key="6">
    <source>
        <dbReference type="SAM" id="Phobius"/>
    </source>
</evidence>
<evidence type="ECO:0000256" key="3">
    <source>
        <dbReference type="ARBA" id="ARBA00022692"/>
    </source>
</evidence>
<accession>A0ABM8ADF9</accession>